<dbReference type="Proteomes" id="UP000283295">
    <property type="component" value="Unassembled WGS sequence"/>
</dbReference>
<protein>
    <recommendedName>
        <fullName evidence="1">DUF6734 domain-containing protein</fullName>
    </recommendedName>
</protein>
<name>A0A3R5WQ43_9FIRM</name>
<feature type="domain" description="DUF6734" evidence="1">
    <location>
        <begin position="8"/>
        <end position="269"/>
    </location>
</feature>
<dbReference type="AlphaFoldDB" id="A0A3R5WQ43"/>
<gene>
    <name evidence="2" type="ORF">DWX94_00275</name>
</gene>
<dbReference type="OrthoDB" id="1017186at2"/>
<organism evidence="2 3">
    <name type="scientific">Coprococcus eutactus</name>
    <dbReference type="NCBI Taxonomy" id="33043"/>
    <lineage>
        <taxon>Bacteria</taxon>
        <taxon>Bacillati</taxon>
        <taxon>Bacillota</taxon>
        <taxon>Clostridia</taxon>
        <taxon>Lachnospirales</taxon>
        <taxon>Lachnospiraceae</taxon>
        <taxon>Coprococcus</taxon>
    </lineage>
</organism>
<evidence type="ECO:0000313" key="2">
    <source>
        <dbReference type="EMBL" id="RGS44277.1"/>
    </source>
</evidence>
<comment type="caution">
    <text evidence="2">The sequence shown here is derived from an EMBL/GenBank/DDBJ whole genome shotgun (WGS) entry which is preliminary data.</text>
</comment>
<dbReference type="EMBL" id="QRVK01000001">
    <property type="protein sequence ID" value="RGS44277.1"/>
    <property type="molecule type" value="Genomic_DNA"/>
</dbReference>
<sequence>MRKIEGFHTLWTAPYFKQNTKDTYSMQDYELLTMILSALMWRKMNGPITLYGDERAIDYVERQGIAHIWNGGIKEIEVSDRVSPRVFWAAGKLYALKKAKMPAVMVDLDLIVWKNIEKYIEGTDICAIHREGIYPDVYPGREFFNMKDGYAFDPGWSWDEPPVNTCMLYMADEQFKNYYVDSSINFMENCRETEENLCHMVFAEQRLLAMCAGREGKMISSFFPEAADIEGQDVFTHLWGYKNILKFNFQKRVEFNDRLCERIEREFPEETVIRELNVCR</sequence>
<reference evidence="2 3" key="1">
    <citation type="submission" date="2018-08" db="EMBL/GenBank/DDBJ databases">
        <title>A genome reference for cultivated species of the human gut microbiota.</title>
        <authorList>
            <person name="Zou Y."/>
            <person name="Xue W."/>
            <person name="Luo G."/>
        </authorList>
    </citation>
    <scope>NUCLEOTIDE SEQUENCE [LARGE SCALE GENOMIC DNA]</scope>
    <source>
        <strain evidence="2 3">AF22-21</strain>
    </source>
</reference>
<dbReference type="Pfam" id="PF20508">
    <property type="entry name" value="DUF6734"/>
    <property type="match status" value="1"/>
</dbReference>
<accession>A0A3R5WQ43</accession>
<dbReference type="InterPro" id="IPR046621">
    <property type="entry name" value="DUF6734"/>
</dbReference>
<evidence type="ECO:0000259" key="1">
    <source>
        <dbReference type="Pfam" id="PF20508"/>
    </source>
</evidence>
<proteinExistence type="predicted"/>
<evidence type="ECO:0000313" key="3">
    <source>
        <dbReference type="Proteomes" id="UP000283295"/>
    </source>
</evidence>